<dbReference type="Gene3D" id="3.30.70.20">
    <property type="match status" value="2"/>
</dbReference>
<dbReference type="PANTHER" id="PTHR43177:SF3">
    <property type="entry name" value="PROTEIN NRFC HOMOLOG"/>
    <property type="match status" value="1"/>
</dbReference>
<keyword evidence="3" id="KW-0408">Iron</keyword>
<proteinExistence type="predicted"/>
<reference evidence="6 7" key="1">
    <citation type="submission" date="2013-11" db="EMBL/GenBank/DDBJ databases">
        <title>Metagenomic analysis of a methanogenic consortium involved in long chain n-alkane degradation.</title>
        <authorList>
            <person name="Davidova I.A."/>
            <person name="Callaghan A.V."/>
            <person name="Wawrik B."/>
            <person name="Pruitt S."/>
            <person name="Marks C."/>
            <person name="Duncan K.E."/>
            <person name="Suflita J.M."/>
        </authorList>
    </citation>
    <scope>NUCLEOTIDE SEQUENCE [LARGE SCALE GENOMIC DNA]</scope>
    <source>
        <strain evidence="6 7">SPR</strain>
    </source>
</reference>
<evidence type="ECO:0000256" key="2">
    <source>
        <dbReference type="ARBA" id="ARBA00022723"/>
    </source>
</evidence>
<protein>
    <submittedName>
        <fullName evidence="6">4Fe-4S ferredoxin</fullName>
    </submittedName>
</protein>
<dbReference type="AlphaFoldDB" id="A0A0D2J7Z5"/>
<keyword evidence="2" id="KW-0479">Metal-binding</keyword>
<dbReference type="Pfam" id="PF00037">
    <property type="entry name" value="Fer4"/>
    <property type="match status" value="1"/>
</dbReference>
<dbReference type="EMBL" id="AZAC01000011">
    <property type="protein sequence ID" value="KIX14314.1"/>
    <property type="molecule type" value="Genomic_DNA"/>
</dbReference>
<evidence type="ECO:0000313" key="7">
    <source>
        <dbReference type="Proteomes" id="UP000032233"/>
    </source>
</evidence>
<evidence type="ECO:0000256" key="3">
    <source>
        <dbReference type="ARBA" id="ARBA00023004"/>
    </source>
</evidence>
<dbReference type="PANTHER" id="PTHR43177">
    <property type="entry name" value="PROTEIN NRFC"/>
    <property type="match status" value="1"/>
</dbReference>
<dbReference type="InParanoid" id="A0A0D2J7Z5"/>
<keyword evidence="4" id="KW-0411">Iron-sulfur</keyword>
<feature type="domain" description="4Fe-4S ferredoxin-type" evidence="5">
    <location>
        <begin position="4"/>
        <end position="33"/>
    </location>
</feature>
<dbReference type="RefSeq" id="WP_197282041.1">
    <property type="nucleotide sequence ID" value="NZ_AZAC01000011.1"/>
</dbReference>
<dbReference type="STRING" id="1429043.X474_10400"/>
<comment type="caution">
    <text evidence="6">The sequence shown here is derived from an EMBL/GenBank/DDBJ whole genome shotgun (WGS) entry which is preliminary data.</text>
</comment>
<feature type="domain" description="4Fe-4S ferredoxin-type" evidence="5">
    <location>
        <begin position="47"/>
        <end position="78"/>
    </location>
</feature>
<organism evidence="6 7">
    <name type="scientific">Dethiosulfatarculus sandiegensis</name>
    <dbReference type="NCBI Taxonomy" id="1429043"/>
    <lineage>
        <taxon>Bacteria</taxon>
        <taxon>Pseudomonadati</taxon>
        <taxon>Thermodesulfobacteriota</taxon>
        <taxon>Desulfarculia</taxon>
        <taxon>Desulfarculales</taxon>
        <taxon>Desulfarculaceae</taxon>
        <taxon>Dethiosulfatarculus</taxon>
    </lineage>
</organism>
<keyword evidence="1" id="KW-0004">4Fe-4S</keyword>
<accession>A0A0D2J7Z5</accession>
<dbReference type="GO" id="GO:0046872">
    <property type="term" value="F:metal ion binding"/>
    <property type="evidence" value="ECO:0007669"/>
    <property type="project" value="UniProtKB-KW"/>
</dbReference>
<dbReference type="Proteomes" id="UP000032233">
    <property type="component" value="Unassembled WGS sequence"/>
</dbReference>
<dbReference type="InterPro" id="IPR050954">
    <property type="entry name" value="ET_IronSulfur_Cluster-Binding"/>
</dbReference>
<evidence type="ECO:0000313" key="6">
    <source>
        <dbReference type="EMBL" id="KIX14314.1"/>
    </source>
</evidence>
<dbReference type="Pfam" id="PF13247">
    <property type="entry name" value="Fer4_11"/>
    <property type="match status" value="2"/>
</dbReference>
<dbReference type="GO" id="GO:0051539">
    <property type="term" value="F:4 iron, 4 sulfur cluster binding"/>
    <property type="evidence" value="ECO:0007669"/>
    <property type="project" value="UniProtKB-KW"/>
</dbReference>
<gene>
    <name evidence="6" type="ORF">X474_10400</name>
</gene>
<dbReference type="SUPFAM" id="SSF54862">
    <property type="entry name" value="4Fe-4S ferredoxins"/>
    <property type="match status" value="1"/>
</dbReference>
<evidence type="ECO:0000259" key="5">
    <source>
        <dbReference type="PROSITE" id="PS51379"/>
    </source>
</evidence>
<evidence type="ECO:0000256" key="4">
    <source>
        <dbReference type="ARBA" id="ARBA00023014"/>
    </source>
</evidence>
<evidence type="ECO:0000256" key="1">
    <source>
        <dbReference type="ARBA" id="ARBA00022485"/>
    </source>
</evidence>
<dbReference type="InterPro" id="IPR017896">
    <property type="entry name" value="4Fe4S_Fe-S-bd"/>
</dbReference>
<feature type="domain" description="4Fe-4S ferredoxin-type" evidence="5">
    <location>
        <begin position="79"/>
        <end position="108"/>
    </location>
</feature>
<sequence>MPKYGIIVDLNRCTGCMTCVIACKKENLTRPGVSWNKILELENELSDSIVFIRNSCMHCEDPLCVPACPVGAIKKRPDGIVIIDQDECGGAGDCVEACPYGAITIAPEKKYFPGDKTHLDDLATGHRNHEPDLGSKCTMCAHRVDKGLQPACVASCPSKAMIFGDLDDPNSEIRKKLPEAAPLLANKGTYPKVNYILPRNRAKGVNHRVQENPAMMRF</sequence>
<keyword evidence="7" id="KW-1185">Reference proteome</keyword>
<dbReference type="PROSITE" id="PS51379">
    <property type="entry name" value="4FE4S_FER_2"/>
    <property type="match status" value="3"/>
</dbReference>
<dbReference type="CDD" id="cd10551">
    <property type="entry name" value="PsrB"/>
    <property type="match status" value="1"/>
</dbReference>
<name>A0A0D2J7Z5_9BACT</name>